<feature type="transmembrane region" description="Helical" evidence="2">
    <location>
        <begin position="220"/>
        <end position="239"/>
    </location>
</feature>
<sequence>MELQILSHYYDFETLSGRRLNVSQERGETVGNVKKRIASMYQNDGEIGGDGNFYLLHSGRELNDDEIVTQSLINNSDSDKIDSNNSDNNNNNNNNYNINKKDVNGKPIQIRRNRYSCFSEHMINEHLVRPWLKWVARILCILFSMLLVAAFAQISFYLPHAKNVPVTLQTLGVFVMSSLLGWKMGCSSILLYLVCGLAGAPFFTNQNHGLLYMYGSTSGYLYGFIVASFIVGFFAEMGGDRAYIFNWKSTLFSMIIANIAIYIVGIPVLAIKIGWINSLKLGLLPFLVGDTLKIIIATVTIPSIWKLVAFLSNKRIIIKSPTIRDILSSSSPQIQTNNYQNSIELNNLQ</sequence>
<feature type="region of interest" description="Disordered" evidence="1">
    <location>
        <begin position="75"/>
        <end position="100"/>
    </location>
</feature>
<dbReference type="EMBL" id="JAVFKY010000001">
    <property type="protein sequence ID" value="KAK5582264.1"/>
    <property type="molecule type" value="Genomic_DNA"/>
</dbReference>
<gene>
    <name evidence="3" type="ORF">RB653_003847</name>
</gene>
<dbReference type="PANTHER" id="PTHR34295">
    <property type="entry name" value="BIOTIN TRANSPORTER BIOY"/>
    <property type="match status" value="1"/>
</dbReference>
<evidence type="ECO:0000313" key="3">
    <source>
        <dbReference type="EMBL" id="KAK5582264.1"/>
    </source>
</evidence>
<dbReference type="AlphaFoldDB" id="A0AAN7TYG1"/>
<feature type="transmembrane region" description="Helical" evidence="2">
    <location>
        <begin position="291"/>
        <end position="311"/>
    </location>
</feature>
<evidence type="ECO:0008006" key="5">
    <source>
        <dbReference type="Google" id="ProtNLM"/>
    </source>
</evidence>
<name>A0AAN7TYG1_9MYCE</name>
<keyword evidence="2" id="KW-0812">Transmembrane</keyword>
<keyword evidence="2" id="KW-1133">Transmembrane helix</keyword>
<dbReference type="GO" id="GO:0005886">
    <property type="term" value="C:plasma membrane"/>
    <property type="evidence" value="ECO:0007669"/>
    <property type="project" value="InterPro"/>
</dbReference>
<accession>A0AAN7TYG1</accession>
<dbReference type="Gene3D" id="1.10.1760.20">
    <property type="match status" value="1"/>
</dbReference>
<protein>
    <recommendedName>
        <fullName evidence="5">Biotin transporter BioY</fullName>
    </recommendedName>
</protein>
<dbReference type="InterPro" id="IPR003784">
    <property type="entry name" value="BioY"/>
</dbReference>
<keyword evidence="2" id="KW-0472">Membrane</keyword>
<comment type="caution">
    <text evidence="3">The sequence shown here is derived from an EMBL/GenBank/DDBJ whole genome shotgun (WGS) entry which is preliminary data.</text>
</comment>
<proteinExistence type="predicted"/>
<dbReference type="Proteomes" id="UP001344447">
    <property type="component" value="Unassembled WGS sequence"/>
</dbReference>
<feature type="transmembrane region" description="Helical" evidence="2">
    <location>
        <begin position="189"/>
        <end position="208"/>
    </location>
</feature>
<reference evidence="3 4" key="1">
    <citation type="submission" date="2023-11" db="EMBL/GenBank/DDBJ databases">
        <title>Dfirmibasis_genome.</title>
        <authorList>
            <person name="Edelbroek B."/>
            <person name="Kjellin J."/>
            <person name="Jerlstrom-Hultqvist J."/>
            <person name="Soderbom F."/>
        </authorList>
    </citation>
    <scope>NUCLEOTIDE SEQUENCE [LARGE SCALE GENOMIC DNA]</scope>
    <source>
        <strain evidence="3 4">TNS-C-14</strain>
    </source>
</reference>
<dbReference type="GO" id="GO:0015225">
    <property type="term" value="F:biotin transmembrane transporter activity"/>
    <property type="evidence" value="ECO:0007669"/>
    <property type="project" value="InterPro"/>
</dbReference>
<evidence type="ECO:0000313" key="4">
    <source>
        <dbReference type="Proteomes" id="UP001344447"/>
    </source>
</evidence>
<dbReference type="Pfam" id="PF02632">
    <property type="entry name" value="BioY"/>
    <property type="match status" value="1"/>
</dbReference>
<feature type="transmembrane region" description="Helical" evidence="2">
    <location>
        <begin position="251"/>
        <end position="271"/>
    </location>
</feature>
<evidence type="ECO:0000256" key="2">
    <source>
        <dbReference type="SAM" id="Phobius"/>
    </source>
</evidence>
<dbReference type="PANTHER" id="PTHR34295:SF1">
    <property type="entry name" value="BIOTIN TRANSPORTER BIOY"/>
    <property type="match status" value="1"/>
</dbReference>
<keyword evidence="4" id="KW-1185">Reference proteome</keyword>
<feature type="transmembrane region" description="Helical" evidence="2">
    <location>
        <begin position="134"/>
        <end position="158"/>
    </location>
</feature>
<feature type="compositionally biased region" description="Low complexity" evidence="1">
    <location>
        <begin position="83"/>
        <end position="98"/>
    </location>
</feature>
<organism evidence="3 4">
    <name type="scientific">Dictyostelium firmibasis</name>
    <dbReference type="NCBI Taxonomy" id="79012"/>
    <lineage>
        <taxon>Eukaryota</taxon>
        <taxon>Amoebozoa</taxon>
        <taxon>Evosea</taxon>
        <taxon>Eumycetozoa</taxon>
        <taxon>Dictyostelia</taxon>
        <taxon>Dictyosteliales</taxon>
        <taxon>Dictyosteliaceae</taxon>
        <taxon>Dictyostelium</taxon>
    </lineage>
</organism>
<evidence type="ECO:0000256" key="1">
    <source>
        <dbReference type="SAM" id="MobiDB-lite"/>
    </source>
</evidence>